<accession>A0A9Q1J7S0</accession>
<reference evidence="1" key="1">
    <citation type="journal article" date="2023" name="Science">
        <title>Genome structures resolve the early diversification of teleost fishes.</title>
        <authorList>
            <person name="Parey E."/>
            <person name="Louis A."/>
            <person name="Montfort J."/>
            <person name="Bouchez O."/>
            <person name="Roques C."/>
            <person name="Iampietro C."/>
            <person name="Lluch J."/>
            <person name="Castinel A."/>
            <person name="Donnadieu C."/>
            <person name="Desvignes T."/>
            <person name="Floi Bucao C."/>
            <person name="Jouanno E."/>
            <person name="Wen M."/>
            <person name="Mejri S."/>
            <person name="Dirks R."/>
            <person name="Jansen H."/>
            <person name="Henkel C."/>
            <person name="Chen W.J."/>
            <person name="Zahm M."/>
            <person name="Cabau C."/>
            <person name="Klopp C."/>
            <person name="Thompson A.W."/>
            <person name="Robinson-Rechavi M."/>
            <person name="Braasch I."/>
            <person name="Lecointre G."/>
            <person name="Bobe J."/>
            <person name="Postlethwait J.H."/>
            <person name="Berthelot C."/>
            <person name="Roest Crollius H."/>
            <person name="Guiguen Y."/>
        </authorList>
    </citation>
    <scope>NUCLEOTIDE SEQUENCE</scope>
    <source>
        <strain evidence="1">WJC10195</strain>
    </source>
</reference>
<proteinExistence type="predicted"/>
<comment type="caution">
    <text evidence="1">The sequence shown here is derived from an EMBL/GenBank/DDBJ whole genome shotgun (WGS) entry which is preliminary data.</text>
</comment>
<gene>
    <name evidence="1" type="ORF">SKAU_G00104260</name>
</gene>
<dbReference type="AlphaFoldDB" id="A0A9Q1J7S0"/>
<dbReference type="EMBL" id="JAINUF010000003">
    <property type="protein sequence ID" value="KAJ8370398.1"/>
    <property type="molecule type" value="Genomic_DNA"/>
</dbReference>
<dbReference type="Proteomes" id="UP001152622">
    <property type="component" value="Chromosome 3"/>
</dbReference>
<organism evidence="1 2">
    <name type="scientific">Synaphobranchus kaupii</name>
    <name type="common">Kaup's arrowtooth eel</name>
    <dbReference type="NCBI Taxonomy" id="118154"/>
    <lineage>
        <taxon>Eukaryota</taxon>
        <taxon>Metazoa</taxon>
        <taxon>Chordata</taxon>
        <taxon>Craniata</taxon>
        <taxon>Vertebrata</taxon>
        <taxon>Euteleostomi</taxon>
        <taxon>Actinopterygii</taxon>
        <taxon>Neopterygii</taxon>
        <taxon>Teleostei</taxon>
        <taxon>Anguilliformes</taxon>
        <taxon>Synaphobranchidae</taxon>
        <taxon>Synaphobranchus</taxon>
    </lineage>
</organism>
<evidence type="ECO:0000313" key="2">
    <source>
        <dbReference type="Proteomes" id="UP001152622"/>
    </source>
</evidence>
<name>A0A9Q1J7S0_SYNKA</name>
<evidence type="ECO:0000313" key="1">
    <source>
        <dbReference type="EMBL" id="KAJ8370398.1"/>
    </source>
</evidence>
<protein>
    <submittedName>
        <fullName evidence="1">Uncharacterized protein</fullName>
    </submittedName>
</protein>
<sequence length="85" mass="9681">MWESTITHKYASLFTLVGLIRVHLSTPSNRGVPDHHFFCKTFCSCLHPGLLHVCPKEGLYHNAPLRSPWPSMAKKHTNELCAVRK</sequence>
<keyword evidence="2" id="KW-1185">Reference proteome</keyword>